<dbReference type="PROSITE" id="PS00211">
    <property type="entry name" value="ABC_TRANSPORTER_1"/>
    <property type="match status" value="1"/>
</dbReference>
<feature type="transmembrane region" description="Helical" evidence="10">
    <location>
        <begin position="186"/>
        <end position="204"/>
    </location>
</feature>
<keyword evidence="4" id="KW-1003">Cell membrane</keyword>
<accession>A0A0C3K274</accession>
<dbReference type="InterPro" id="IPR036640">
    <property type="entry name" value="ABC1_TM_sf"/>
</dbReference>
<proteinExistence type="inferred from homology"/>
<dbReference type="PANTHER" id="PTHR43394:SF1">
    <property type="entry name" value="ATP-BINDING CASSETTE SUB-FAMILY B MEMBER 10, MITOCHONDRIAL"/>
    <property type="match status" value="1"/>
</dbReference>
<dbReference type="PROSITE" id="PS50893">
    <property type="entry name" value="ABC_TRANSPORTER_2"/>
    <property type="match status" value="1"/>
</dbReference>
<dbReference type="GO" id="GO:0005886">
    <property type="term" value="C:plasma membrane"/>
    <property type="evidence" value="ECO:0007669"/>
    <property type="project" value="UniProtKB-SubCell"/>
</dbReference>
<dbReference type="CDD" id="cd03254">
    <property type="entry name" value="ABCC_Glucan_exporter_like"/>
    <property type="match status" value="1"/>
</dbReference>
<reference evidence="14" key="2">
    <citation type="submission" date="2023-03" db="EMBL/GenBank/DDBJ databases">
        <title>Complete genome sequences of 52 Bacillus and Priestia strains isolated from West-African fermentations and 26 reference strains from the DSMZ collection.</title>
        <authorList>
            <person name="Wiedenbein E.S."/>
            <person name="Canoy T.S."/>
            <person name="Hui Y."/>
            <person name="Parkouda C."/>
            <person name="Dawende C."/>
            <person name="Ametefe E."/>
            <person name="Jespersen L."/>
            <person name="Nielsen D.S."/>
        </authorList>
    </citation>
    <scope>NUCLEOTIDE SEQUENCE</scope>
    <source>
        <strain evidence="14">PRO56</strain>
    </source>
</reference>
<dbReference type="PROSITE" id="PS50929">
    <property type="entry name" value="ABC_TM1F"/>
    <property type="match status" value="1"/>
</dbReference>
<dbReference type="Pfam" id="PF00664">
    <property type="entry name" value="ABC_membrane"/>
    <property type="match status" value="1"/>
</dbReference>
<dbReference type="CDD" id="cd18545">
    <property type="entry name" value="ABC_6TM_YknV_like"/>
    <property type="match status" value="1"/>
</dbReference>
<keyword evidence="5 10" id="KW-0812">Transmembrane</keyword>
<dbReference type="EMBL" id="CP125292">
    <property type="protein sequence ID" value="WHM21093.1"/>
    <property type="molecule type" value="Genomic_DNA"/>
</dbReference>
<dbReference type="Proteomes" id="UP001229422">
    <property type="component" value="Chromosome"/>
</dbReference>
<gene>
    <name evidence="14" type="primary">yknV</name>
    <name evidence="14" type="ORF">P5633_16500</name>
    <name evidence="15" type="ORF">QL281_20335</name>
    <name evidence="13" type="ORF">SC09_Contig19orf00905</name>
</gene>
<dbReference type="GO" id="GO:0015421">
    <property type="term" value="F:ABC-type oligopeptide transporter activity"/>
    <property type="evidence" value="ECO:0007669"/>
    <property type="project" value="TreeGrafter"/>
</dbReference>
<dbReference type="PANTHER" id="PTHR43394">
    <property type="entry name" value="ATP-DEPENDENT PERMEASE MDL1, MITOCHONDRIAL"/>
    <property type="match status" value="1"/>
</dbReference>
<dbReference type="SUPFAM" id="SSF52540">
    <property type="entry name" value="P-loop containing nucleoside triphosphate hydrolases"/>
    <property type="match status" value="1"/>
</dbReference>
<evidence type="ECO:0000256" key="3">
    <source>
        <dbReference type="ARBA" id="ARBA00022448"/>
    </source>
</evidence>
<evidence type="ECO:0000256" key="7">
    <source>
        <dbReference type="ARBA" id="ARBA00022840"/>
    </source>
</evidence>
<sequence length="604" mass="68001">MKQAKKQGILERFYYSSDEIIEKPFNWAQMWRLLSYVKPYRKTILPLSFLTVLIGTAVKLVIPILIGVYVLDQAITGRNSELLIQLIFIISGLYVLNYAANVLRIRWMNQLGQHVIYDLRQHLFTHVQRLSHRFFDQRSAGSILVRIMNDINSLQELFTSGVINLLTDLLLLAGVIIILFTLSPELTIAIMVTLPIMFFISTSLRKKIRRSWQTVRLKQSKLNSHLNESIQGIRVTQAFTQEEENMAYFDGVNQENYESWREATRKNAMFRPLVEMTNAIGTAVLIWYGATLIMNETITIGVFVSFAFYLGMFWEPISRLGQVYNQLLMGMASSERIFEFLDEQPNVKEKPNAIHNEKINGEISFEEVEFSYDEKRKALYAVSFSIPAGSTLALVGHTGSGKTTIANLISRFYDATGGTIKIDGIPIKDLSLASLRSQISIVLQDTFIFSGTIMENIRFGRPNASDEEVMKASQAVGADEFISDLAEGYATEVEERGSVLSAGQRQLISFARALLADPAIIILDEATASIDTETEVKIQQALKTLLKGRTAVMIAHRLSTIRDADRIIVLDHGRKIEEGNHDQLLAKGGIYAGLVKAQYSTAIE</sequence>
<feature type="transmembrane region" description="Helical" evidence="10">
    <location>
        <begin position="82"/>
        <end position="100"/>
    </location>
</feature>
<dbReference type="FunFam" id="1.20.1560.10:FF:000011">
    <property type="entry name" value="Multidrug ABC transporter ATP-binding protein"/>
    <property type="match status" value="1"/>
</dbReference>
<evidence type="ECO:0000256" key="8">
    <source>
        <dbReference type="ARBA" id="ARBA00022989"/>
    </source>
</evidence>
<dbReference type="PATRIC" id="fig|1423.167.peg.1868"/>
<feature type="domain" description="ABC transmembrane type-1" evidence="12">
    <location>
        <begin position="47"/>
        <end position="329"/>
    </location>
</feature>
<feature type="transmembrane region" description="Helical" evidence="10">
    <location>
        <begin position="157"/>
        <end position="180"/>
    </location>
</feature>
<keyword evidence="9 10" id="KW-0472">Membrane</keyword>
<protein>
    <submittedName>
        <fullName evidence="14">ABC transporter ATP-binding protein</fullName>
    </submittedName>
</protein>
<evidence type="ECO:0000256" key="1">
    <source>
        <dbReference type="ARBA" id="ARBA00004651"/>
    </source>
</evidence>
<keyword evidence="6" id="KW-0547">Nucleotide-binding</keyword>
<name>A0A0C3K274_BACIU</name>
<dbReference type="Proteomes" id="UP001214898">
    <property type="component" value="Chromosome"/>
</dbReference>
<evidence type="ECO:0000313" key="14">
    <source>
        <dbReference type="EMBL" id="WEY83935.1"/>
    </source>
</evidence>
<comment type="subcellular location">
    <subcellularLocation>
        <location evidence="1">Cell membrane</location>
        <topology evidence="1">Multi-pass membrane protein</topology>
    </subcellularLocation>
</comment>
<organism evidence="13 16">
    <name type="scientific">Bacillus subtilis</name>
    <dbReference type="NCBI Taxonomy" id="1423"/>
    <lineage>
        <taxon>Bacteria</taxon>
        <taxon>Bacillati</taxon>
        <taxon>Bacillota</taxon>
        <taxon>Bacilli</taxon>
        <taxon>Bacillales</taxon>
        <taxon>Bacillaceae</taxon>
        <taxon>Bacillus</taxon>
    </lineage>
</organism>
<evidence type="ECO:0000313" key="13">
    <source>
        <dbReference type="EMBL" id="KIU12426.1"/>
    </source>
</evidence>
<dbReference type="InterPro" id="IPR027417">
    <property type="entry name" value="P-loop_NTPase"/>
</dbReference>
<evidence type="ECO:0000259" key="11">
    <source>
        <dbReference type="PROSITE" id="PS50893"/>
    </source>
</evidence>
<evidence type="ECO:0000313" key="16">
    <source>
        <dbReference type="Proteomes" id="UP000032247"/>
    </source>
</evidence>
<dbReference type="InterPro" id="IPR017871">
    <property type="entry name" value="ABC_transporter-like_CS"/>
</dbReference>
<dbReference type="GO" id="GO:0016887">
    <property type="term" value="F:ATP hydrolysis activity"/>
    <property type="evidence" value="ECO:0007669"/>
    <property type="project" value="InterPro"/>
</dbReference>
<dbReference type="Gene3D" id="3.40.50.300">
    <property type="entry name" value="P-loop containing nucleotide triphosphate hydrolases"/>
    <property type="match status" value="1"/>
</dbReference>
<evidence type="ECO:0000256" key="10">
    <source>
        <dbReference type="SAM" id="Phobius"/>
    </source>
</evidence>
<evidence type="ECO:0000256" key="6">
    <source>
        <dbReference type="ARBA" id="ARBA00022741"/>
    </source>
</evidence>
<dbReference type="Pfam" id="PF00005">
    <property type="entry name" value="ABC_tran"/>
    <property type="match status" value="1"/>
</dbReference>
<evidence type="ECO:0000256" key="9">
    <source>
        <dbReference type="ARBA" id="ARBA00023136"/>
    </source>
</evidence>
<reference evidence="13 16" key="1">
    <citation type="submission" date="2014-12" db="EMBL/GenBank/DDBJ databases">
        <title>Comparative genome analysis of Bacillus coagulans HM-08, Clostridium butyricum HM-68, Bacillus subtilis HM-66 and Bacillus licheniformis BL-09.</title>
        <authorList>
            <person name="Zhang H."/>
        </authorList>
    </citation>
    <scope>NUCLEOTIDE SEQUENCE [LARGE SCALE GENOMIC DNA]</scope>
    <source>
        <strain evidence="13 16">HM-66</strain>
    </source>
</reference>
<evidence type="ECO:0000256" key="5">
    <source>
        <dbReference type="ARBA" id="ARBA00022692"/>
    </source>
</evidence>
<dbReference type="Proteomes" id="UP000032247">
    <property type="component" value="Unassembled WGS sequence"/>
</dbReference>
<dbReference type="SMART" id="SM00382">
    <property type="entry name" value="AAA"/>
    <property type="match status" value="1"/>
</dbReference>
<dbReference type="FunFam" id="3.40.50.300:FF:000287">
    <property type="entry name" value="Multidrug ABC transporter ATP-binding protein"/>
    <property type="match status" value="1"/>
</dbReference>
<keyword evidence="8 10" id="KW-1133">Transmembrane helix</keyword>
<dbReference type="InterPro" id="IPR039421">
    <property type="entry name" value="Type_1_exporter"/>
</dbReference>
<dbReference type="EMBL" id="JXBC01000002">
    <property type="protein sequence ID" value="KIU12426.1"/>
    <property type="molecule type" value="Genomic_DNA"/>
</dbReference>
<evidence type="ECO:0000259" key="12">
    <source>
        <dbReference type="PROSITE" id="PS50929"/>
    </source>
</evidence>
<comment type="similarity">
    <text evidence="2">Belongs to the ABC transporter superfamily.</text>
</comment>
<dbReference type="InterPro" id="IPR011527">
    <property type="entry name" value="ABC1_TM_dom"/>
</dbReference>
<dbReference type="RefSeq" id="WP_017696816.1">
    <property type="nucleotide sequence ID" value="NZ_BSEE01000002.1"/>
</dbReference>
<dbReference type="InterPro" id="IPR003439">
    <property type="entry name" value="ABC_transporter-like_ATP-bd"/>
</dbReference>
<dbReference type="Gene3D" id="1.20.1560.10">
    <property type="entry name" value="ABC transporter type 1, transmembrane domain"/>
    <property type="match status" value="1"/>
</dbReference>
<keyword evidence="7 14" id="KW-0067">ATP-binding</keyword>
<dbReference type="SUPFAM" id="SSF90123">
    <property type="entry name" value="ABC transporter transmembrane region"/>
    <property type="match status" value="1"/>
</dbReference>
<feature type="transmembrane region" description="Helical" evidence="10">
    <location>
        <begin position="44"/>
        <end position="70"/>
    </location>
</feature>
<feature type="domain" description="ABC transporter" evidence="11">
    <location>
        <begin position="363"/>
        <end position="597"/>
    </location>
</feature>
<dbReference type="AlphaFoldDB" id="A0A0C3K274"/>
<evidence type="ECO:0000313" key="15">
    <source>
        <dbReference type="EMBL" id="WHM21093.1"/>
    </source>
</evidence>
<evidence type="ECO:0000256" key="4">
    <source>
        <dbReference type="ARBA" id="ARBA00022475"/>
    </source>
</evidence>
<keyword evidence="3" id="KW-0813">Transport</keyword>
<dbReference type="EMBL" id="CP120576">
    <property type="protein sequence ID" value="WEY83935.1"/>
    <property type="molecule type" value="Genomic_DNA"/>
</dbReference>
<dbReference type="InterPro" id="IPR003593">
    <property type="entry name" value="AAA+_ATPase"/>
</dbReference>
<reference evidence="15" key="3">
    <citation type="submission" date="2023-05" db="EMBL/GenBank/DDBJ databases">
        <title>Complete genome sequence of Bacillus subtilis SRCM117797 isolated from Soybean paste.</title>
        <authorList>
            <person name="Abraha H.B."/>
            <person name="Kim K.-P."/>
            <person name="Ryu M.-S."/>
            <person name="Jeong D.-Y."/>
        </authorList>
    </citation>
    <scope>NUCLEOTIDE SEQUENCE</scope>
    <source>
        <strain evidence="15">SRCM117797</strain>
    </source>
</reference>
<dbReference type="GO" id="GO:0005524">
    <property type="term" value="F:ATP binding"/>
    <property type="evidence" value="ECO:0007669"/>
    <property type="project" value="UniProtKB-KW"/>
</dbReference>
<dbReference type="STRING" id="483913.AN935_07480"/>
<evidence type="ECO:0000256" key="2">
    <source>
        <dbReference type="ARBA" id="ARBA00005417"/>
    </source>
</evidence>